<evidence type="ECO:0008006" key="6">
    <source>
        <dbReference type="Google" id="ProtNLM"/>
    </source>
</evidence>
<name>A0A1V6RER6_9EURO</name>
<dbReference type="InterPro" id="IPR050121">
    <property type="entry name" value="Cytochrome_P450_monoxygenase"/>
</dbReference>
<dbReference type="GO" id="GO:0043386">
    <property type="term" value="P:mycotoxin biosynthetic process"/>
    <property type="evidence" value="ECO:0007669"/>
    <property type="project" value="UniProtKB-ARBA"/>
</dbReference>
<dbReference type="STRING" id="29845.A0A1V6RER6"/>
<evidence type="ECO:0000256" key="3">
    <source>
        <dbReference type="SAM" id="Phobius"/>
    </source>
</evidence>
<evidence type="ECO:0000313" key="4">
    <source>
        <dbReference type="EMBL" id="OQE00040.1"/>
    </source>
</evidence>
<dbReference type="SUPFAM" id="SSF48264">
    <property type="entry name" value="Cytochrome P450"/>
    <property type="match status" value="1"/>
</dbReference>
<dbReference type="PANTHER" id="PTHR24305">
    <property type="entry name" value="CYTOCHROME P450"/>
    <property type="match status" value="1"/>
</dbReference>
<feature type="transmembrane region" description="Helical" evidence="3">
    <location>
        <begin position="37"/>
        <end position="58"/>
    </location>
</feature>
<sequence length="502" mass="56396">MRSAFVNQLFVVPVTLAGYLGCYHARPEYFHGLSSSACVWNFILLHSILWAIFILEVYPRFICPLRSLPAPKGGYPLVGYGFSRFRKPVGSDHLQFIRDVPNNGLIRYRGFWNQNNVLLVSAEALAEVLVKRPYDFRKRLLPSFGFRSIKELHPLFWRKSAKLVQCMEADLFQNSEKGTEAITDINFWSTKVTLDMIGVAALGRDFNTLEKSDDILVQSYEEILDPTPGKLAMFILSSYQLTSLTRFIPGKVEKRFKLATATLREICMKFLQEKKSLMSNSQSISTDVLAKLIEMNEFADIELVDQLLTFIAAGHETTSSTFAWVIYHLARHPDIQSRLREELRTYVKPNDLENDTVDISSLLEGLPLLNGVINESLRLFPTVPLTMRTPAKPTTLIGLLKLGVQHQKFSILSVGLIPPQKKPNNTGGADNNYSIMTFLHGPHTCIGQGFAKGELRALTANVVAAFEIAMAYPENNPIPAGLITTKPEGGMWVKLKRVEALN</sequence>
<keyword evidence="3" id="KW-0812">Transmembrane</keyword>
<dbReference type="InterPro" id="IPR001128">
    <property type="entry name" value="Cyt_P450"/>
</dbReference>
<dbReference type="GO" id="GO:0016705">
    <property type="term" value="F:oxidoreductase activity, acting on paired donors, with incorporation or reduction of molecular oxygen"/>
    <property type="evidence" value="ECO:0007669"/>
    <property type="project" value="InterPro"/>
</dbReference>
<accession>A0A1V6RER6</accession>
<dbReference type="AlphaFoldDB" id="A0A1V6RER6"/>
<dbReference type="InterPro" id="IPR002401">
    <property type="entry name" value="Cyt_P450_E_grp-I"/>
</dbReference>
<dbReference type="PRINTS" id="PR00463">
    <property type="entry name" value="EP450I"/>
</dbReference>
<organism evidence="4 5">
    <name type="scientific">Penicillium vulpinum</name>
    <dbReference type="NCBI Taxonomy" id="29845"/>
    <lineage>
        <taxon>Eukaryota</taxon>
        <taxon>Fungi</taxon>
        <taxon>Dikarya</taxon>
        <taxon>Ascomycota</taxon>
        <taxon>Pezizomycotina</taxon>
        <taxon>Eurotiomycetes</taxon>
        <taxon>Eurotiomycetidae</taxon>
        <taxon>Eurotiales</taxon>
        <taxon>Aspergillaceae</taxon>
        <taxon>Penicillium</taxon>
    </lineage>
</organism>
<dbReference type="GO" id="GO:0005506">
    <property type="term" value="F:iron ion binding"/>
    <property type="evidence" value="ECO:0007669"/>
    <property type="project" value="InterPro"/>
</dbReference>
<keyword evidence="2" id="KW-0349">Heme</keyword>
<feature type="transmembrane region" description="Helical" evidence="3">
    <location>
        <begin position="6"/>
        <end position="25"/>
    </location>
</feature>
<dbReference type="EMBL" id="MDYP01000060">
    <property type="protein sequence ID" value="OQE00040.1"/>
    <property type="molecule type" value="Genomic_DNA"/>
</dbReference>
<reference evidence="5" key="1">
    <citation type="journal article" date="2017" name="Nat. Microbiol.">
        <title>Global analysis of biosynthetic gene clusters reveals vast potential of secondary metabolite production in Penicillium species.</title>
        <authorList>
            <person name="Nielsen J.C."/>
            <person name="Grijseels S."/>
            <person name="Prigent S."/>
            <person name="Ji B."/>
            <person name="Dainat J."/>
            <person name="Nielsen K.F."/>
            <person name="Frisvad J.C."/>
            <person name="Workman M."/>
            <person name="Nielsen J."/>
        </authorList>
    </citation>
    <scope>NUCLEOTIDE SEQUENCE [LARGE SCALE GENOMIC DNA]</scope>
    <source>
        <strain evidence="5">IBT 29486</strain>
    </source>
</reference>
<keyword evidence="3" id="KW-0472">Membrane</keyword>
<comment type="caution">
    <text evidence="4">The sequence shown here is derived from an EMBL/GenBank/DDBJ whole genome shotgun (WGS) entry which is preliminary data.</text>
</comment>
<dbReference type="GO" id="GO:0020037">
    <property type="term" value="F:heme binding"/>
    <property type="evidence" value="ECO:0007669"/>
    <property type="project" value="InterPro"/>
</dbReference>
<dbReference type="PANTHER" id="PTHR24305:SF166">
    <property type="entry name" value="CYTOCHROME P450 12A4, MITOCHONDRIAL-RELATED"/>
    <property type="match status" value="1"/>
</dbReference>
<dbReference type="GO" id="GO:0004497">
    <property type="term" value="F:monooxygenase activity"/>
    <property type="evidence" value="ECO:0007669"/>
    <property type="project" value="InterPro"/>
</dbReference>
<evidence type="ECO:0000256" key="1">
    <source>
        <dbReference type="ARBA" id="ARBA00010617"/>
    </source>
</evidence>
<evidence type="ECO:0000313" key="5">
    <source>
        <dbReference type="Proteomes" id="UP000191518"/>
    </source>
</evidence>
<protein>
    <recommendedName>
        <fullName evidence="6">Cytochrome P450</fullName>
    </recommendedName>
</protein>
<dbReference type="Proteomes" id="UP000191518">
    <property type="component" value="Unassembled WGS sequence"/>
</dbReference>
<evidence type="ECO:0000256" key="2">
    <source>
        <dbReference type="PIRSR" id="PIRSR602401-1"/>
    </source>
</evidence>
<proteinExistence type="inferred from homology"/>
<dbReference type="InterPro" id="IPR036396">
    <property type="entry name" value="Cyt_P450_sf"/>
</dbReference>
<keyword evidence="2" id="KW-0479">Metal-binding</keyword>
<keyword evidence="2" id="KW-0408">Iron</keyword>
<dbReference type="Gene3D" id="1.10.630.10">
    <property type="entry name" value="Cytochrome P450"/>
    <property type="match status" value="1"/>
</dbReference>
<comment type="cofactor">
    <cofactor evidence="2">
        <name>heme</name>
        <dbReference type="ChEBI" id="CHEBI:30413"/>
    </cofactor>
</comment>
<feature type="binding site" description="axial binding residue" evidence="2">
    <location>
        <position position="445"/>
    </location>
    <ligand>
        <name>heme</name>
        <dbReference type="ChEBI" id="CHEBI:30413"/>
    </ligand>
    <ligandPart>
        <name>Fe</name>
        <dbReference type="ChEBI" id="CHEBI:18248"/>
    </ligandPart>
</feature>
<dbReference type="PRINTS" id="PR00385">
    <property type="entry name" value="P450"/>
</dbReference>
<dbReference type="Pfam" id="PF00067">
    <property type="entry name" value="p450"/>
    <property type="match status" value="1"/>
</dbReference>
<gene>
    <name evidence="4" type="ORF">PENVUL_c060G02368</name>
</gene>
<keyword evidence="5" id="KW-1185">Reference proteome</keyword>
<comment type="similarity">
    <text evidence="1">Belongs to the cytochrome P450 family.</text>
</comment>
<keyword evidence="3" id="KW-1133">Transmembrane helix</keyword>